<dbReference type="EMBL" id="CP001841">
    <property type="protein sequence ID" value="AEF80759.1"/>
    <property type="molecule type" value="Genomic_DNA"/>
</dbReference>
<evidence type="ECO:0000313" key="1">
    <source>
        <dbReference type="EMBL" id="AEF80759.1"/>
    </source>
</evidence>
<dbReference type="Proteomes" id="UP000009222">
    <property type="component" value="Chromosome"/>
</dbReference>
<gene>
    <name evidence="1" type="ordered locus">TREAZ_0791</name>
</gene>
<evidence type="ECO:0000313" key="2">
    <source>
        <dbReference type="Proteomes" id="UP000009222"/>
    </source>
</evidence>
<dbReference type="KEGG" id="taz:TREAZ_0791"/>
<protein>
    <submittedName>
        <fullName evidence="1">Uncharacterized protein</fullName>
    </submittedName>
</protein>
<keyword evidence="2" id="KW-1185">Reference proteome</keyword>
<sequence>MELKKIDEYKAAQTASNKIVYASPPVGGSASTKPQSAQ</sequence>
<organism evidence="1 2">
    <name type="scientific">Leadbettera azotonutricia (strain ATCC BAA-888 / DSM 13862 / ZAS-9)</name>
    <name type="common">Treponema azotonutricium</name>
    <dbReference type="NCBI Taxonomy" id="545695"/>
    <lineage>
        <taxon>Bacteria</taxon>
        <taxon>Pseudomonadati</taxon>
        <taxon>Spirochaetota</taxon>
        <taxon>Spirochaetia</taxon>
        <taxon>Spirochaetales</taxon>
        <taxon>Breznakiellaceae</taxon>
        <taxon>Leadbettera</taxon>
    </lineage>
</organism>
<proteinExistence type="predicted"/>
<dbReference type="STRING" id="545695.TREAZ_0791"/>
<dbReference type="InParanoid" id="F5Y9N9"/>
<accession>F5Y9N9</accession>
<dbReference type="HOGENOM" id="CLU_3334226_0_0_12"/>
<dbReference type="AlphaFoldDB" id="F5Y9N9"/>
<name>F5Y9N9_LEAAZ</name>
<reference evidence="2" key="1">
    <citation type="submission" date="2009-12" db="EMBL/GenBank/DDBJ databases">
        <title>Complete sequence of Treponema azotonutricium strain ZAS-9.</title>
        <authorList>
            <person name="Tetu S.G."/>
            <person name="Matson E."/>
            <person name="Ren Q."/>
            <person name="Seshadri R."/>
            <person name="Elbourne L."/>
            <person name="Hassan K.A."/>
            <person name="Durkin A."/>
            <person name="Radune D."/>
            <person name="Mohamoud Y."/>
            <person name="Shay R."/>
            <person name="Jin S."/>
            <person name="Zhang X."/>
            <person name="Lucey K."/>
            <person name="Ballor N.R."/>
            <person name="Ottesen E."/>
            <person name="Rosenthal R."/>
            <person name="Allen A."/>
            <person name="Leadbetter J.R."/>
            <person name="Paulsen I.T."/>
        </authorList>
    </citation>
    <scope>NUCLEOTIDE SEQUENCE [LARGE SCALE GENOMIC DNA]</scope>
    <source>
        <strain evidence="2">ATCC BAA-888 / DSM 13862 / ZAS-9</strain>
    </source>
</reference>
<reference evidence="1 2" key="2">
    <citation type="journal article" date="2011" name="ISME J.">
        <title>RNA-seq reveals cooperative metabolic interactions between two termite-gut spirochete species in co-culture.</title>
        <authorList>
            <person name="Rosenthal A.Z."/>
            <person name="Matson E.G."/>
            <person name="Eldar A."/>
            <person name="Leadbetter J.R."/>
        </authorList>
    </citation>
    <scope>NUCLEOTIDE SEQUENCE [LARGE SCALE GENOMIC DNA]</scope>
    <source>
        <strain evidence="2">ATCC BAA-888 / DSM 13862 / ZAS-9</strain>
    </source>
</reference>